<dbReference type="Gene3D" id="1.10.287.110">
    <property type="entry name" value="DnaJ domain"/>
    <property type="match status" value="1"/>
</dbReference>
<accession>A0A7N0VHF9</accession>
<dbReference type="InterPro" id="IPR001623">
    <property type="entry name" value="DnaJ_domain"/>
</dbReference>
<dbReference type="CDD" id="cd06257">
    <property type="entry name" value="DnaJ"/>
    <property type="match status" value="1"/>
</dbReference>
<dbReference type="InterPro" id="IPR036869">
    <property type="entry name" value="J_dom_sf"/>
</dbReference>
<reference evidence="3" key="1">
    <citation type="submission" date="2021-01" db="UniProtKB">
        <authorList>
            <consortium name="EnsemblPlants"/>
        </authorList>
    </citation>
    <scope>IDENTIFICATION</scope>
</reference>
<dbReference type="PANTHER" id="PTHR44743">
    <property type="entry name" value="PUTATIVE, EXPRESSED-RELATED"/>
    <property type="match status" value="1"/>
</dbReference>
<evidence type="ECO:0000313" key="4">
    <source>
        <dbReference type="Proteomes" id="UP000594263"/>
    </source>
</evidence>
<dbReference type="InterPro" id="IPR018253">
    <property type="entry name" value="DnaJ_domain_CS"/>
</dbReference>
<name>A0A7N0VHF9_KALFE</name>
<organism evidence="3 4">
    <name type="scientific">Kalanchoe fedtschenkoi</name>
    <name type="common">Lavender scallops</name>
    <name type="synonym">South American air plant</name>
    <dbReference type="NCBI Taxonomy" id="63787"/>
    <lineage>
        <taxon>Eukaryota</taxon>
        <taxon>Viridiplantae</taxon>
        <taxon>Streptophyta</taxon>
        <taxon>Embryophyta</taxon>
        <taxon>Tracheophyta</taxon>
        <taxon>Spermatophyta</taxon>
        <taxon>Magnoliopsida</taxon>
        <taxon>eudicotyledons</taxon>
        <taxon>Gunneridae</taxon>
        <taxon>Pentapetalae</taxon>
        <taxon>Saxifragales</taxon>
        <taxon>Crassulaceae</taxon>
        <taxon>Kalanchoe</taxon>
    </lineage>
</organism>
<dbReference type="PROSITE" id="PS00636">
    <property type="entry name" value="DNAJ_1"/>
    <property type="match status" value="1"/>
</dbReference>
<dbReference type="Pfam" id="PF00226">
    <property type="entry name" value="DnaJ"/>
    <property type="match status" value="1"/>
</dbReference>
<feature type="domain" description="J" evidence="2">
    <location>
        <begin position="1"/>
        <end position="59"/>
    </location>
</feature>
<dbReference type="AlphaFoldDB" id="A0A7N0VHF9"/>
<dbReference type="PRINTS" id="PR00625">
    <property type="entry name" value="JDOMAIN"/>
</dbReference>
<keyword evidence="4" id="KW-1185">Reference proteome</keyword>
<dbReference type="SUPFAM" id="SSF46565">
    <property type="entry name" value="Chaperone J-domain"/>
    <property type="match status" value="1"/>
</dbReference>
<dbReference type="Gramene" id="Kaladp0845s0002.1.v1.1">
    <property type="protein sequence ID" value="Kaladp0845s0002.1.v1.1"/>
    <property type="gene ID" value="Kaladp0845s0002.v1.1"/>
</dbReference>
<dbReference type="PROSITE" id="PS50076">
    <property type="entry name" value="DNAJ_2"/>
    <property type="match status" value="1"/>
</dbReference>
<proteinExistence type="predicted"/>
<evidence type="ECO:0000259" key="2">
    <source>
        <dbReference type="PROSITE" id="PS50076"/>
    </source>
</evidence>
<dbReference type="PANTHER" id="PTHR44743:SF10">
    <property type="entry name" value="J DOMAIN-CONTAINING PROTEIN"/>
    <property type="match status" value="1"/>
</dbReference>
<sequence>NFEFGFDGGVLNFLQKWHPDKWTRNPAHADEANRRFQEIQEAYSVLSDRGKKSLYDAGLYDPLEDDEGFSEFMDEMIDMMGKVQNEGESFEDLEKMFKDIFSGDDMFGFNMGGVSGGGGFEVGAGDPAAGKRTRGGASRKMTAGVKRSNARV</sequence>
<evidence type="ECO:0000313" key="3">
    <source>
        <dbReference type="EnsemblPlants" id="Kaladp0845s0002.1.v1.1"/>
    </source>
</evidence>
<evidence type="ECO:0000256" key="1">
    <source>
        <dbReference type="SAM" id="MobiDB-lite"/>
    </source>
</evidence>
<feature type="region of interest" description="Disordered" evidence="1">
    <location>
        <begin position="123"/>
        <end position="152"/>
    </location>
</feature>
<dbReference type="EnsemblPlants" id="Kaladp0845s0002.1.v1.1">
    <property type="protein sequence ID" value="Kaladp0845s0002.1.v1.1"/>
    <property type="gene ID" value="Kaladp0845s0002.v1.1"/>
</dbReference>
<dbReference type="Proteomes" id="UP000594263">
    <property type="component" value="Unplaced"/>
</dbReference>
<protein>
    <recommendedName>
        <fullName evidence="2">J domain-containing protein</fullName>
    </recommendedName>
</protein>